<dbReference type="Proteomes" id="UP000016023">
    <property type="component" value="Unassembled WGS sequence"/>
</dbReference>
<accession>H1Q301</accession>
<proteinExistence type="predicted"/>
<evidence type="ECO:0000313" key="4">
    <source>
        <dbReference type="Proteomes" id="UP000016023"/>
    </source>
</evidence>
<evidence type="ECO:0000256" key="1">
    <source>
        <dbReference type="SAM" id="SignalP"/>
    </source>
</evidence>
<sequence length="248" mass="28356">MKRNIYTILFFFCVLAAGAQERTVQNRPYTDLRQFHFGVLVGTHLQDMELLNAGPKFIDLEDGNGPVEKIISADQDRWDAGFTVGVLGELRLNSTFQFRVAPALYFGTRHITFRNLSDRLPNGEPTEQVQGLKSAYISCALDLIAAAPRFNNHRPYVLLGINPMLNLSSKDDDYLKLKRSDVFVELGLGCDFYLPYFKLRPELKFMFGLSNCLDMNHGKNLRDKRMLMYTNSVSDARSKIIALTFYFE</sequence>
<keyword evidence="1" id="KW-0732">Signal</keyword>
<organism evidence="3 4">
    <name type="scientific">Prevotella micans F0438</name>
    <dbReference type="NCBI Taxonomy" id="883158"/>
    <lineage>
        <taxon>Bacteria</taxon>
        <taxon>Pseudomonadati</taxon>
        <taxon>Bacteroidota</taxon>
        <taxon>Bacteroidia</taxon>
        <taxon>Bacteroidales</taxon>
        <taxon>Prevotellaceae</taxon>
        <taxon>Prevotella</taxon>
    </lineage>
</organism>
<evidence type="ECO:0000313" key="3">
    <source>
        <dbReference type="EMBL" id="EHO69599.1"/>
    </source>
</evidence>
<dbReference type="HOGENOM" id="CLU_082712_0_0_10"/>
<dbReference type="InterPro" id="IPR025665">
    <property type="entry name" value="Beta-barrel_OMP_2"/>
</dbReference>
<dbReference type="eggNOG" id="ENOG502Z7U1">
    <property type="taxonomic scope" value="Bacteria"/>
</dbReference>
<dbReference type="PATRIC" id="fig|883158.3.peg.1294"/>
<feature type="chain" id="PRO_5003552618" description="Outer membrane protein beta-barrel domain-containing protein" evidence="1">
    <location>
        <begin position="20"/>
        <end position="248"/>
    </location>
</feature>
<feature type="domain" description="Outer membrane protein beta-barrel" evidence="2">
    <location>
        <begin position="25"/>
        <end position="212"/>
    </location>
</feature>
<gene>
    <name evidence="3" type="ORF">HMPREF9140_01289</name>
</gene>
<feature type="signal peptide" evidence="1">
    <location>
        <begin position="1"/>
        <end position="19"/>
    </location>
</feature>
<reference evidence="3 4" key="1">
    <citation type="submission" date="2011-12" db="EMBL/GenBank/DDBJ databases">
        <title>The Genome Sequence of Prevotella micans F0438.</title>
        <authorList>
            <consortium name="The Broad Institute Genome Sequencing Platform"/>
            <person name="Earl A."/>
            <person name="Ward D."/>
            <person name="Feldgarden M."/>
            <person name="Gevers D."/>
            <person name="Izard J."/>
            <person name="Baranova O.V."/>
            <person name="Blanton J.M."/>
            <person name="Wade W.G."/>
            <person name="Dewhirst F.E."/>
            <person name="Young S.K."/>
            <person name="Zeng Q."/>
            <person name="Gargeya S."/>
            <person name="Fitzgerald M."/>
            <person name="Haas B."/>
            <person name="Abouelleil A."/>
            <person name="Alvarado L."/>
            <person name="Arachchi H.M."/>
            <person name="Berlin A."/>
            <person name="Chapman S.B."/>
            <person name="Gearin G."/>
            <person name="Goldberg J."/>
            <person name="Griggs A."/>
            <person name="Gujja S."/>
            <person name="Hansen M."/>
            <person name="Heiman D."/>
            <person name="Howarth C."/>
            <person name="Larimer J."/>
            <person name="Lui A."/>
            <person name="MacDonald P.J.P."/>
            <person name="McCowen C."/>
            <person name="Montmayeur A."/>
            <person name="Murphy C."/>
            <person name="Neiman D."/>
            <person name="Pearson M."/>
            <person name="Priest M."/>
            <person name="Roberts A."/>
            <person name="Saif S."/>
            <person name="Shea T."/>
            <person name="Sisk P."/>
            <person name="Stolte C."/>
            <person name="Sykes S."/>
            <person name="Wortman J."/>
            <person name="Nusbaum C."/>
            <person name="Birren B."/>
        </authorList>
    </citation>
    <scope>NUCLEOTIDE SEQUENCE [LARGE SCALE GENOMIC DNA]</scope>
    <source>
        <strain evidence="3 4">F0438</strain>
    </source>
</reference>
<comment type="caution">
    <text evidence="3">The sequence shown here is derived from an EMBL/GenBank/DDBJ whole genome shotgun (WGS) entry which is preliminary data.</text>
</comment>
<dbReference type="STRING" id="883158.HMPREF9140_01289"/>
<evidence type="ECO:0000259" key="2">
    <source>
        <dbReference type="Pfam" id="PF13568"/>
    </source>
</evidence>
<name>H1Q301_9BACT</name>
<keyword evidence="4" id="KW-1185">Reference proteome</keyword>
<dbReference type="AlphaFoldDB" id="H1Q301"/>
<dbReference type="RefSeq" id="WP_006952665.1">
    <property type="nucleotide sequence ID" value="NZ_JH594522.1"/>
</dbReference>
<protein>
    <recommendedName>
        <fullName evidence="2">Outer membrane protein beta-barrel domain-containing protein</fullName>
    </recommendedName>
</protein>
<dbReference type="Pfam" id="PF13568">
    <property type="entry name" value="OMP_b-brl_2"/>
    <property type="match status" value="1"/>
</dbReference>
<dbReference type="EMBL" id="AGWK01000036">
    <property type="protein sequence ID" value="EHO69599.1"/>
    <property type="molecule type" value="Genomic_DNA"/>
</dbReference>